<name>A0ACB8S5D3_9AGAM</name>
<dbReference type="Proteomes" id="UP000814033">
    <property type="component" value="Unassembled WGS sequence"/>
</dbReference>
<accession>A0ACB8S5D3</accession>
<sequence length="105" mass="11291">MGHYSCERARESHSPPPMTADHVLQLPLFTPTDTGAPPGKGEIPLSCAECRRSKLKCNRCANSCSLVKSVLSAVGQGFSVPVMHSSRMCCDLSGWYVSPAASFYV</sequence>
<evidence type="ECO:0000313" key="2">
    <source>
        <dbReference type="Proteomes" id="UP000814033"/>
    </source>
</evidence>
<gene>
    <name evidence="1" type="ORF">FA95DRAFT_239017</name>
</gene>
<evidence type="ECO:0000313" key="1">
    <source>
        <dbReference type="EMBL" id="KAI0051575.1"/>
    </source>
</evidence>
<dbReference type="EMBL" id="MU275851">
    <property type="protein sequence ID" value="KAI0051575.1"/>
    <property type="molecule type" value="Genomic_DNA"/>
</dbReference>
<reference evidence="1" key="1">
    <citation type="submission" date="2021-02" db="EMBL/GenBank/DDBJ databases">
        <authorList>
            <consortium name="DOE Joint Genome Institute"/>
            <person name="Ahrendt S."/>
            <person name="Looney B.P."/>
            <person name="Miyauchi S."/>
            <person name="Morin E."/>
            <person name="Drula E."/>
            <person name="Courty P.E."/>
            <person name="Chicoki N."/>
            <person name="Fauchery L."/>
            <person name="Kohler A."/>
            <person name="Kuo A."/>
            <person name="Labutti K."/>
            <person name="Pangilinan J."/>
            <person name="Lipzen A."/>
            <person name="Riley R."/>
            <person name="Andreopoulos W."/>
            <person name="He G."/>
            <person name="Johnson J."/>
            <person name="Barry K.W."/>
            <person name="Grigoriev I.V."/>
            <person name="Nagy L."/>
            <person name="Hibbett D."/>
            <person name="Henrissat B."/>
            <person name="Matheny P.B."/>
            <person name="Labbe J."/>
            <person name="Martin F."/>
        </authorList>
    </citation>
    <scope>NUCLEOTIDE SEQUENCE</scope>
    <source>
        <strain evidence="1">FP105234-sp</strain>
    </source>
</reference>
<proteinExistence type="predicted"/>
<reference evidence="1" key="2">
    <citation type="journal article" date="2022" name="New Phytol.">
        <title>Evolutionary transition to the ectomycorrhizal habit in the genomes of a hyperdiverse lineage of mushroom-forming fungi.</title>
        <authorList>
            <person name="Looney B."/>
            <person name="Miyauchi S."/>
            <person name="Morin E."/>
            <person name="Drula E."/>
            <person name="Courty P.E."/>
            <person name="Kohler A."/>
            <person name="Kuo A."/>
            <person name="LaButti K."/>
            <person name="Pangilinan J."/>
            <person name="Lipzen A."/>
            <person name="Riley R."/>
            <person name="Andreopoulos W."/>
            <person name="He G."/>
            <person name="Johnson J."/>
            <person name="Nolan M."/>
            <person name="Tritt A."/>
            <person name="Barry K.W."/>
            <person name="Grigoriev I.V."/>
            <person name="Nagy L.G."/>
            <person name="Hibbett D."/>
            <person name="Henrissat B."/>
            <person name="Matheny P.B."/>
            <person name="Labbe J."/>
            <person name="Martin F.M."/>
        </authorList>
    </citation>
    <scope>NUCLEOTIDE SEQUENCE</scope>
    <source>
        <strain evidence="1">FP105234-sp</strain>
    </source>
</reference>
<keyword evidence="2" id="KW-1185">Reference proteome</keyword>
<protein>
    <submittedName>
        <fullName evidence="1">Uncharacterized protein</fullName>
    </submittedName>
</protein>
<comment type="caution">
    <text evidence="1">The sequence shown here is derived from an EMBL/GenBank/DDBJ whole genome shotgun (WGS) entry which is preliminary data.</text>
</comment>
<organism evidence="1 2">
    <name type="scientific">Auriscalpium vulgare</name>
    <dbReference type="NCBI Taxonomy" id="40419"/>
    <lineage>
        <taxon>Eukaryota</taxon>
        <taxon>Fungi</taxon>
        <taxon>Dikarya</taxon>
        <taxon>Basidiomycota</taxon>
        <taxon>Agaricomycotina</taxon>
        <taxon>Agaricomycetes</taxon>
        <taxon>Russulales</taxon>
        <taxon>Auriscalpiaceae</taxon>
        <taxon>Auriscalpium</taxon>
    </lineage>
</organism>